<dbReference type="RefSeq" id="WP_203761204.1">
    <property type="nucleotide sequence ID" value="NZ_BAAABO010000029.1"/>
</dbReference>
<dbReference type="Gene3D" id="1.10.10.10">
    <property type="entry name" value="Winged helix-like DNA-binding domain superfamily/Winged helix DNA-binding domain"/>
    <property type="match status" value="1"/>
</dbReference>
<keyword evidence="2" id="KW-1185">Reference proteome</keyword>
<evidence type="ECO:0008006" key="3">
    <source>
        <dbReference type="Google" id="ProtNLM"/>
    </source>
</evidence>
<dbReference type="Proteomes" id="UP000609879">
    <property type="component" value="Unassembled WGS sequence"/>
</dbReference>
<dbReference type="EMBL" id="BOMI01000033">
    <property type="protein sequence ID" value="GID73275.1"/>
    <property type="molecule type" value="Genomic_DNA"/>
</dbReference>
<name>A0ABQ3Y093_9ACTN</name>
<reference evidence="1 2" key="1">
    <citation type="submission" date="2021-01" db="EMBL/GenBank/DDBJ databases">
        <title>Whole genome shotgun sequence of Actinoplanes deccanensis NBRC 13994.</title>
        <authorList>
            <person name="Komaki H."/>
            <person name="Tamura T."/>
        </authorList>
    </citation>
    <scope>NUCLEOTIDE SEQUENCE [LARGE SCALE GENOMIC DNA]</scope>
    <source>
        <strain evidence="1 2">NBRC 13994</strain>
    </source>
</reference>
<proteinExistence type="predicted"/>
<evidence type="ECO:0000313" key="1">
    <source>
        <dbReference type="EMBL" id="GID73275.1"/>
    </source>
</evidence>
<organism evidence="1 2">
    <name type="scientific">Paractinoplanes deccanensis</name>
    <dbReference type="NCBI Taxonomy" id="113561"/>
    <lineage>
        <taxon>Bacteria</taxon>
        <taxon>Bacillati</taxon>
        <taxon>Actinomycetota</taxon>
        <taxon>Actinomycetes</taxon>
        <taxon>Micromonosporales</taxon>
        <taxon>Micromonosporaceae</taxon>
        <taxon>Paractinoplanes</taxon>
    </lineage>
</organism>
<sequence>MTTELCRGRPSEWWWTGDDGNRLATMICRRCTSCPDDDPSPHGVIRRGVAYSNAGRPLPPCPSCDAPNTSYRGGAVRPCDRCAVPNVPIPDLAGSREAQIAGSVARGLTDRQIGAQLGLEAETVRKLRRTYGIRRRPAQVAMPS</sequence>
<dbReference type="InterPro" id="IPR036388">
    <property type="entry name" value="WH-like_DNA-bd_sf"/>
</dbReference>
<accession>A0ABQ3Y093</accession>
<comment type="caution">
    <text evidence="1">The sequence shown here is derived from an EMBL/GenBank/DDBJ whole genome shotgun (WGS) entry which is preliminary data.</text>
</comment>
<protein>
    <recommendedName>
        <fullName evidence="3">HTH luxR-type domain-containing protein</fullName>
    </recommendedName>
</protein>
<gene>
    <name evidence="1" type="ORF">Ade02nite_19160</name>
</gene>
<evidence type="ECO:0000313" key="2">
    <source>
        <dbReference type="Proteomes" id="UP000609879"/>
    </source>
</evidence>